<dbReference type="SUPFAM" id="SSF82171">
    <property type="entry name" value="DPP6 N-terminal domain-like"/>
    <property type="match status" value="1"/>
</dbReference>
<dbReference type="AlphaFoldDB" id="A0A7C3WQB2"/>
<name>A0A7C3WQB2_9BACT</name>
<organism evidence="1">
    <name type="scientific">Dictyoglomus turgidum</name>
    <dbReference type="NCBI Taxonomy" id="513050"/>
    <lineage>
        <taxon>Bacteria</taxon>
        <taxon>Pseudomonadati</taxon>
        <taxon>Dictyoglomota</taxon>
        <taxon>Dictyoglomia</taxon>
        <taxon>Dictyoglomales</taxon>
        <taxon>Dictyoglomaceae</taxon>
        <taxon>Dictyoglomus</taxon>
    </lineage>
</organism>
<sequence>MKKVISLGIIFLSISTVFSQVIDPYLLKEIPLGENSVNYFIIHENFLIYNIKDQLVILDLKSFNENKISVRSKNAGDFNTIIKEFKIIAPKTIAVVNNEPYALIYNFGKNTYTELPYNLESNIKINNNFWFSISQNIQNISFSNTGKYILEKRFLETFLLGFIPTENHFEYHLLSYPSLKELILFSTQDDLEESLNFSPKDNFLILTNYYNPIDNKNDDFYGVILIDLKNMKAIPLFKDEKIISYDISKNDDLLAVSFEKNITKVIDLKTLSEVFSYPMGGNVKFTEKSDFLIIEGTRISTLIDIKTKEVINTYLGNNLYLSPNEEFLAYTTINNPFSLVKEIQLIYRRSGIQKKIKLKSEYFLEHMKFSKDEKFLILLLSGKDGYNIKIYKIQE</sequence>
<dbReference type="EMBL" id="DTGA01000217">
    <property type="protein sequence ID" value="HGB31828.1"/>
    <property type="molecule type" value="Genomic_DNA"/>
</dbReference>
<evidence type="ECO:0000313" key="1">
    <source>
        <dbReference type="EMBL" id="HGB31828.1"/>
    </source>
</evidence>
<protein>
    <recommendedName>
        <fullName evidence="2">WD40 repeat domain-containing protein</fullName>
    </recommendedName>
</protein>
<evidence type="ECO:0008006" key="2">
    <source>
        <dbReference type="Google" id="ProtNLM"/>
    </source>
</evidence>
<proteinExistence type="predicted"/>
<gene>
    <name evidence="1" type="ORF">ENV35_08150</name>
</gene>
<comment type="caution">
    <text evidence="1">The sequence shown here is derived from an EMBL/GenBank/DDBJ whole genome shotgun (WGS) entry which is preliminary data.</text>
</comment>
<reference evidence="1" key="1">
    <citation type="journal article" date="2020" name="mSystems">
        <title>Genome- and Community-Level Interaction Insights into Carbon Utilization and Element Cycling Functions of Hydrothermarchaeota in Hydrothermal Sediment.</title>
        <authorList>
            <person name="Zhou Z."/>
            <person name="Liu Y."/>
            <person name="Xu W."/>
            <person name="Pan J."/>
            <person name="Luo Z.H."/>
            <person name="Li M."/>
        </authorList>
    </citation>
    <scope>NUCLEOTIDE SEQUENCE [LARGE SCALE GENOMIC DNA]</scope>
    <source>
        <strain evidence="1">SpSt-751</strain>
    </source>
</reference>
<accession>A0A7C3WQB2</accession>